<dbReference type="PANTHER" id="PTHR14614">
    <property type="entry name" value="HEPATOCELLULAR CARCINOMA-ASSOCIATED ANTIGEN"/>
    <property type="match status" value="1"/>
</dbReference>
<evidence type="ECO:0000313" key="2">
    <source>
        <dbReference type="Proteomes" id="UP001642464"/>
    </source>
</evidence>
<dbReference type="Proteomes" id="UP001642464">
    <property type="component" value="Unassembled WGS sequence"/>
</dbReference>
<organism evidence="1 2">
    <name type="scientific">Durusdinium trenchii</name>
    <dbReference type="NCBI Taxonomy" id="1381693"/>
    <lineage>
        <taxon>Eukaryota</taxon>
        <taxon>Sar</taxon>
        <taxon>Alveolata</taxon>
        <taxon>Dinophyceae</taxon>
        <taxon>Suessiales</taxon>
        <taxon>Symbiodiniaceae</taxon>
        <taxon>Durusdinium</taxon>
    </lineage>
</organism>
<name>A0ABP0INB2_9DINO</name>
<proteinExistence type="predicted"/>
<accession>A0ABP0INB2</accession>
<dbReference type="EMBL" id="CAXAMM010004559">
    <property type="protein sequence ID" value="CAK9004080.1"/>
    <property type="molecule type" value="Genomic_DNA"/>
</dbReference>
<keyword evidence="2" id="KW-1185">Reference proteome</keyword>
<evidence type="ECO:0000313" key="1">
    <source>
        <dbReference type="EMBL" id="CAK9004080.1"/>
    </source>
</evidence>
<dbReference type="InterPro" id="IPR029063">
    <property type="entry name" value="SAM-dependent_MTases_sf"/>
</dbReference>
<sequence>MSDLAVQEVIETLFEPEHDTDDTTDCELLHFLVRSLRGDVQTAATAAHGILKLMQDPKYRRLLQSVGVEAAVKGLHFCGSDMSDLATKLAQELEQEPMLYLHDNSWKTFSLEGRQTVRLQVKLSAAADATRLSSHGWRVWPGAQILSQWFVSEFSTLQDLLVIEVGAGPGLVGLVAASLGAKVTLSDRCPAVLEALKESIQENQLGSRAFVVDLDWEDPTPSEAADLVVASEVIYQRPTVDLLPVLLKRVLRPGSFFCGCEQVGRSQDGLCLLPVFFEKLNHLGFTQVFQQTKQFDGMDETYLLFQFAAP</sequence>
<dbReference type="InterPro" id="IPR019410">
    <property type="entry name" value="Methyltransf_16"/>
</dbReference>
<dbReference type="SUPFAM" id="SSF53335">
    <property type="entry name" value="S-adenosyl-L-methionine-dependent methyltransferases"/>
    <property type="match status" value="1"/>
</dbReference>
<dbReference type="Gene3D" id="3.40.50.150">
    <property type="entry name" value="Vaccinia Virus protein VP39"/>
    <property type="match status" value="1"/>
</dbReference>
<gene>
    <name evidence="1" type="ORF">SCF082_LOCUS8031</name>
</gene>
<dbReference type="PANTHER" id="PTHR14614:SF157">
    <property type="entry name" value="METHYLTRANSFERASE TYPE 12 DOMAIN-CONTAINING PROTEIN"/>
    <property type="match status" value="1"/>
</dbReference>
<dbReference type="CDD" id="cd02440">
    <property type="entry name" value="AdoMet_MTases"/>
    <property type="match status" value="1"/>
</dbReference>
<reference evidence="1 2" key="1">
    <citation type="submission" date="2024-02" db="EMBL/GenBank/DDBJ databases">
        <authorList>
            <person name="Chen Y."/>
            <person name="Shah S."/>
            <person name="Dougan E. K."/>
            <person name="Thang M."/>
            <person name="Chan C."/>
        </authorList>
    </citation>
    <scope>NUCLEOTIDE SEQUENCE [LARGE SCALE GENOMIC DNA]</scope>
</reference>
<comment type="caution">
    <text evidence="1">The sequence shown here is derived from an EMBL/GenBank/DDBJ whole genome shotgun (WGS) entry which is preliminary data.</text>
</comment>
<protein>
    <submittedName>
        <fullName evidence="1">Protein-lysine methyltransferase METTL21C (Methyltransferase-like protein 21C)</fullName>
    </submittedName>
</protein>
<dbReference type="Pfam" id="PF10294">
    <property type="entry name" value="Methyltransf_16"/>
    <property type="match status" value="1"/>
</dbReference>